<dbReference type="InterPro" id="IPR051906">
    <property type="entry name" value="TolC-like"/>
</dbReference>
<evidence type="ECO:0000313" key="9">
    <source>
        <dbReference type="Proteomes" id="UP000564378"/>
    </source>
</evidence>
<dbReference type="GO" id="GO:0015288">
    <property type="term" value="F:porin activity"/>
    <property type="evidence" value="ECO:0007669"/>
    <property type="project" value="TreeGrafter"/>
</dbReference>
<dbReference type="Pfam" id="PF02321">
    <property type="entry name" value="OEP"/>
    <property type="match status" value="1"/>
</dbReference>
<protein>
    <submittedName>
        <fullName evidence="8">TolC family protein</fullName>
    </submittedName>
</protein>
<keyword evidence="6" id="KW-0472">Membrane</keyword>
<comment type="subcellular location">
    <subcellularLocation>
        <location evidence="1">Cell outer membrane</location>
    </subcellularLocation>
</comment>
<reference evidence="8 9" key="1">
    <citation type="submission" date="2020-08" db="EMBL/GenBank/DDBJ databases">
        <title>Draft genome sequence of Parasphingopyxis sp. GrpM-11.</title>
        <authorList>
            <person name="Oh J."/>
            <person name="Roh D.-H."/>
        </authorList>
    </citation>
    <scope>NUCLEOTIDE SEQUENCE [LARGE SCALE GENOMIC DNA]</scope>
    <source>
        <strain evidence="8 9">GrpM-11</strain>
    </source>
</reference>
<comment type="caution">
    <text evidence="8">The sequence shown here is derived from an EMBL/GenBank/DDBJ whole genome shotgun (WGS) entry which is preliminary data.</text>
</comment>
<dbReference type="PANTHER" id="PTHR30026:SF20">
    <property type="entry name" value="OUTER MEMBRANE PROTEIN TOLC"/>
    <property type="match status" value="1"/>
</dbReference>
<evidence type="ECO:0000313" key="8">
    <source>
        <dbReference type="EMBL" id="MBC2776023.1"/>
    </source>
</evidence>
<keyword evidence="3" id="KW-0813">Transport</keyword>
<evidence type="ECO:0000256" key="7">
    <source>
        <dbReference type="ARBA" id="ARBA00023237"/>
    </source>
</evidence>
<keyword evidence="7" id="KW-0998">Cell outer membrane</keyword>
<proteinExistence type="inferred from homology"/>
<name>A0A842HU12_9SPHN</name>
<dbReference type="PANTHER" id="PTHR30026">
    <property type="entry name" value="OUTER MEMBRANE PROTEIN TOLC"/>
    <property type="match status" value="1"/>
</dbReference>
<comment type="similarity">
    <text evidence="2">Belongs to the outer membrane factor (OMF) (TC 1.B.17) family.</text>
</comment>
<accession>A0A842HU12</accession>
<sequence length="475" mass="51907">MTYRKVGLGGIMLATATAIYAQTPITDPSPLPSFRLAEPVADPLNERFDDDPIVRHLNETAETALFRQQLGDAVRRNTRIDQARALRDEAEAARREARSDLFPTLDLGVSTRTSFAREFSNDPDNLIERSRSTSRTDATFSLQQRVLDFGAASMRIAAARQRIISASHELENQAEQVALRAIAAWYDVFAYRSLVMLAGQVLENYETLREALQERISRGVSAAGDLAQIDSYIANIETQLAGARRELANAEVRYIDFFGAPAPRGLTRAPLIGGRFASMEAVQSAALANPQVDIAAADARAALQEARAARAETLPTVTAGVEGGRFGIFENDNDYDVRGTITVRHRFFGGGDARADGAAARARGAEARAAGIREEAVRQAVIAWTDLNALEDQLGAASDAYFAGRQSRDVVLERFRYSRGSLFEVISAEDTFFAAANSYLRTVNEYDVAHYLLLARTGRLLSALDIDPGTLAEPR</sequence>
<evidence type="ECO:0000256" key="4">
    <source>
        <dbReference type="ARBA" id="ARBA00022452"/>
    </source>
</evidence>
<dbReference type="Proteomes" id="UP000564378">
    <property type="component" value="Unassembled WGS sequence"/>
</dbReference>
<evidence type="ECO:0000256" key="1">
    <source>
        <dbReference type="ARBA" id="ARBA00004442"/>
    </source>
</evidence>
<dbReference type="SUPFAM" id="SSF56954">
    <property type="entry name" value="Outer membrane efflux proteins (OEP)"/>
    <property type="match status" value="1"/>
</dbReference>
<dbReference type="AlphaFoldDB" id="A0A842HU12"/>
<evidence type="ECO:0000256" key="3">
    <source>
        <dbReference type="ARBA" id="ARBA00022448"/>
    </source>
</evidence>
<dbReference type="GO" id="GO:0009279">
    <property type="term" value="C:cell outer membrane"/>
    <property type="evidence" value="ECO:0007669"/>
    <property type="project" value="UniProtKB-SubCell"/>
</dbReference>
<keyword evidence="9" id="KW-1185">Reference proteome</keyword>
<keyword evidence="5" id="KW-0812">Transmembrane</keyword>
<dbReference type="InterPro" id="IPR003423">
    <property type="entry name" value="OMP_efflux"/>
</dbReference>
<organism evidence="8 9">
    <name type="scientific">Parasphingopyxis marina</name>
    <dbReference type="NCBI Taxonomy" id="2761622"/>
    <lineage>
        <taxon>Bacteria</taxon>
        <taxon>Pseudomonadati</taxon>
        <taxon>Pseudomonadota</taxon>
        <taxon>Alphaproteobacteria</taxon>
        <taxon>Sphingomonadales</taxon>
        <taxon>Sphingomonadaceae</taxon>
        <taxon>Parasphingopyxis</taxon>
    </lineage>
</organism>
<dbReference type="EMBL" id="JACJVJ010000001">
    <property type="protein sequence ID" value="MBC2776023.1"/>
    <property type="molecule type" value="Genomic_DNA"/>
</dbReference>
<dbReference type="GO" id="GO:0015562">
    <property type="term" value="F:efflux transmembrane transporter activity"/>
    <property type="evidence" value="ECO:0007669"/>
    <property type="project" value="InterPro"/>
</dbReference>
<keyword evidence="4" id="KW-1134">Transmembrane beta strand</keyword>
<dbReference type="RefSeq" id="WP_185799343.1">
    <property type="nucleotide sequence ID" value="NZ_JACJVJ010000001.1"/>
</dbReference>
<dbReference type="Gene3D" id="1.20.1600.10">
    <property type="entry name" value="Outer membrane efflux proteins (OEP)"/>
    <property type="match status" value="1"/>
</dbReference>
<dbReference type="GO" id="GO:1990281">
    <property type="term" value="C:efflux pump complex"/>
    <property type="evidence" value="ECO:0007669"/>
    <property type="project" value="TreeGrafter"/>
</dbReference>
<evidence type="ECO:0000256" key="5">
    <source>
        <dbReference type="ARBA" id="ARBA00022692"/>
    </source>
</evidence>
<evidence type="ECO:0000256" key="6">
    <source>
        <dbReference type="ARBA" id="ARBA00023136"/>
    </source>
</evidence>
<evidence type="ECO:0000256" key="2">
    <source>
        <dbReference type="ARBA" id="ARBA00007613"/>
    </source>
</evidence>
<gene>
    <name evidence="8" type="ORF">H6P80_00155</name>
</gene>